<dbReference type="EC" id="2.1.1.222" evidence="1"/>
<evidence type="ECO:0000313" key="2">
    <source>
        <dbReference type="Proteomes" id="UP001595645"/>
    </source>
</evidence>
<dbReference type="GO" id="GO:0061542">
    <property type="term" value="F:3-demethylubiquinol 3-O-methyltransferase activity"/>
    <property type="evidence" value="ECO:0007669"/>
    <property type="project" value="UniProtKB-EC"/>
</dbReference>
<evidence type="ECO:0000313" key="1">
    <source>
        <dbReference type="EMBL" id="MFC3452865.1"/>
    </source>
</evidence>
<comment type="caution">
    <text evidence="1">The sequence shown here is derived from an EMBL/GenBank/DDBJ whole genome shotgun (WGS) entry which is preliminary data.</text>
</comment>
<dbReference type="EC" id="2.1.1.64" evidence="1"/>
<name>A0ABV7P2U8_9PSEU</name>
<keyword evidence="1" id="KW-0489">Methyltransferase</keyword>
<accession>A0ABV7P2U8</accession>
<dbReference type="SUPFAM" id="SSF53335">
    <property type="entry name" value="S-adenosyl-L-methionine-dependent methyltransferases"/>
    <property type="match status" value="1"/>
</dbReference>
<sequence length="283" mass="31781">MPERPDSTVTIKKPWEIAISQGKRLAVTMEDLLQRALATAGLRQPDSTIAADAQNYWRRPSGSHWAADSHWRDAPAFQDNDLWDRIGADHLALFEAGTRLTSFTRPWDRVIEWGCGGGANAVHFAPRAKEFIGVDISRDSLEECGTQIAKVCDTAFRPVAVEVAAPESVLGDVDGGCDVFLSFYVFELIPSPEYGERLLRIAHDLLAPGGLALIQIKYETGDWLTKPRRRSYRRGLASMTTYPIHGFWELSERCGLIPRAVRLVPRNELDERYAYFFLTKESA</sequence>
<organism evidence="1 2">
    <name type="scientific">Amycolatopsis speibonae</name>
    <dbReference type="NCBI Taxonomy" id="1450224"/>
    <lineage>
        <taxon>Bacteria</taxon>
        <taxon>Bacillati</taxon>
        <taxon>Actinomycetota</taxon>
        <taxon>Actinomycetes</taxon>
        <taxon>Pseudonocardiales</taxon>
        <taxon>Pseudonocardiaceae</taxon>
        <taxon>Amycolatopsis</taxon>
    </lineage>
</organism>
<dbReference type="Gene3D" id="3.40.50.150">
    <property type="entry name" value="Vaccinia Virus protein VP39"/>
    <property type="match status" value="1"/>
</dbReference>
<dbReference type="GO" id="GO:0032259">
    <property type="term" value="P:methylation"/>
    <property type="evidence" value="ECO:0007669"/>
    <property type="project" value="UniProtKB-KW"/>
</dbReference>
<dbReference type="Proteomes" id="UP001595645">
    <property type="component" value="Unassembled WGS sequence"/>
</dbReference>
<dbReference type="InterPro" id="IPR029063">
    <property type="entry name" value="SAM-dependent_MTases_sf"/>
</dbReference>
<dbReference type="RefSeq" id="WP_378241640.1">
    <property type="nucleotide sequence ID" value="NZ_JBHRWK010000042.1"/>
</dbReference>
<protein>
    <submittedName>
        <fullName evidence="1">Class I SAM-dependent methyltransferase</fullName>
        <ecNumber evidence="1">2.1.1.222</ecNumber>
        <ecNumber evidence="1">2.1.1.64</ecNumber>
    </submittedName>
</protein>
<keyword evidence="1" id="KW-0808">Transferase</keyword>
<dbReference type="PANTHER" id="PTHR43861">
    <property type="entry name" value="TRANS-ACONITATE 2-METHYLTRANSFERASE-RELATED"/>
    <property type="match status" value="1"/>
</dbReference>
<dbReference type="CDD" id="cd02440">
    <property type="entry name" value="AdoMet_MTases"/>
    <property type="match status" value="1"/>
</dbReference>
<reference evidence="2" key="1">
    <citation type="journal article" date="2019" name="Int. J. Syst. Evol. Microbiol.">
        <title>The Global Catalogue of Microorganisms (GCM) 10K type strain sequencing project: providing services to taxonomists for standard genome sequencing and annotation.</title>
        <authorList>
            <consortium name="The Broad Institute Genomics Platform"/>
            <consortium name="The Broad Institute Genome Sequencing Center for Infectious Disease"/>
            <person name="Wu L."/>
            <person name="Ma J."/>
        </authorList>
    </citation>
    <scope>NUCLEOTIDE SEQUENCE [LARGE SCALE GENOMIC DNA]</scope>
    <source>
        <strain evidence="2">CGMCC 4.7676</strain>
    </source>
</reference>
<keyword evidence="2" id="KW-1185">Reference proteome</keyword>
<dbReference type="EMBL" id="JBHRWK010000042">
    <property type="protein sequence ID" value="MFC3452865.1"/>
    <property type="molecule type" value="Genomic_DNA"/>
</dbReference>
<dbReference type="GO" id="GO:0102208">
    <property type="term" value="F:2-polyprenyl-6-hydroxyphenol methylase activity"/>
    <property type="evidence" value="ECO:0007669"/>
    <property type="project" value="UniProtKB-EC"/>
</dbReference>
<gene>
    <name evidence="1" type="ORF">ACFOSH_25810</name>
</gene>
<proteinExistence type="predicted"/>
<dbReference type="Pfam" id="PF13489">
    <property type="entry name" value="Methyltransf_23"/>
    <property type="match status" value="1"/>
</dbReference>